<evidence type="ECO:0000259" key="1">
    <source>
        <dbReference type="SMART" id="SM00235"/>
    </source>
</evidence>
<dbReference type="RefSeq" id="XP_016210161.1">
    <property type="nucleotide sequence ID" value="XM_016362041.1"/>
</dbReference>
<proteinExistence type="predicted"/>
<dbReference type="GeneID" id="27316155"/>
<dbReference type="GO" id="GO:0004222">
    <property type="term" value="F:metalloendopeptidase activity"/>
    <property type="evidence" value="ECO:0007669"/>
    <property type="project" value="InterPro"/>
</dbReference>
<keyword evidence="3" id="KW-1185">Reference proteome</keyword>
<dbReference type="PANTHER" id="PTHR10127">
    <property type="entry name" value="DISCOIDIN, CUB, EGF, LAMININ , AND ZINC METALLOPROTEASE DOMAIN CONTAINING"/>
    <property type="match status" value="1"/>
</dbReference>
<dbReference type="SMART" id="SM00235">
    <property type="entry name" value="ZnMc"/>
    <property type="match status" value="1"/>
</dbReference>
<reference evidence="2 3" key="1">
    <citation type="submission" date="2015-01" db="EMBL/GenBank/DDBJ databases">
        <title>The Genome Sequence of Ochroconis gallopava CBS43764.</title>
        <authorList>
            <consortium name="The Broad Institute Genomics Platform"/>
            <person name="Cuomo C."/>
            <person name="de Hoog S."/>
            <person name="Gorbushina A."/>
            <person name="Stielow B."/>
            <person name="Teixiera M."/>
            <person name="Abouelleil A."/>
            <person name="Chapman S.B."/>
            <person name="Priest M."/>
            <person name="Young S.K."/>
            <person name="Wortman J."/>
            <person name="Nusbaum C."/>
            <person name="Birren B."/>
        </authorList>
    </citation>
    <scope>NUCLEOTIDE SEQUENCE [LARGE SCALE GENOMIC DNA]</scope>
    <source>
        <strain evidence="2 3">CBS 43764</strain>
    </source>
</reference>
<evidence type="ECO:0000313" key="3">
    <source>
        <dbReference type="Proteomes" id="UP000053259"/>
    </source>
</evidence>
<protein>
    <recommendedName>
        <fullName evidence="1">Peptidase metallopeptidase domain-containing protein</fullName>
    </recommendedName>
</protein>
<accession>A0A0D1YHG8</accession>
<dbReference type="SUPFAM" id="SSF55486">
    <property type="entry name" value="Metalloproteases ('zincins'), catalytic domain"/>
    <property type="match status" value="1"/>
</dbReference>
<gene>
    <name evidence="2" type="ORF">PV09_08182</name>
</gene>
<dbReference type="Proteomes" id="UP000053259">
    <property type="component" value="Unassembled WGS sequence"/>
</dbReference>
<dbReference type="PANTHER" id="PTHR10127:SF850">
    <property type="entry name" value="METALLOENDOPEPTIDASE"/>
    <property type="match status" value="1"/>
</dbReference>
<evidence type="ECO:0000313" key="2">
    <source>
        <dbReference type="EMBL" id="KIW00292.1"/>
    </source>
</evidence>
<dbReference type="Gene3D" id="3.40.390.10">
    <property type="entry name" value="Collagenase (Catalytic Domain)"/>
    <property type="match status" value="1"/>
</dbReference>
<dbReference type="Pfam" id="PF01400">
    <property type="entry name" value="Astacin"/>
    <property type="match status" value="1"/>
</dbReference>
<organism evidence="2 3">
    <name type="scientific">Verruconis gallopava</name>
    <dbReference type="NCBI Taxonomy" id="253628"/>
    <lineage>
        <taxon>Eukaryota</taxon>
        <taxon>Fungi</taxon>
        <taxon>Dikarya</taxon>
        <taxon>Ascomycota</taxon>
        <taxon>Pezizomycotina</taxon>
        <taxon>Dothideomycetes</taxon>
        <taxon>Pleosporomycetidae</taxon>
        <taxon>Venturiales</taxon>
        <taxon>Sympoventuriaceae</taxon>
        <taxon>Verruconis</taxon>
    </lineage>
</organism>
<dbReference type="InterPro" id="IPR024079">
    <property type="entry name" value="MetalloPept_cat_dom_sf"/>
</dbReference>
<name>A0A0D1YHG8_9PEZI</name>
<dbReference type="AlphaFoldDB" id="A0A0D1YHG8"/>
<dbReference type="EMBL" id="KN847565">
    <property type="protein sequence ID" value="KIW00292.1"/>
    <property type="molecule type" value="Genomic_DNA"/>
</dbReference>
<dbReference type="OrthoDB" id="291007at2759"/>
<sequence length="278" mass="31485">MSTVKEDVVLRRWCHTDESKVYEDVDPNGPPMMAAEKNLAWQVGTVINVRFLDGDAPINALIAKVAKEWEKYANITFNFVDDKVPVKSSDIRIKKTKDDGHWSMLGTNRSWTDNNGKVHTLGLDEATMNLDPIDVNPQKMGKGQYGYGTVLHEFGHAIGLVHEHLRPDRPIKFKSNDDLYRFYKSDQGWSEDDVNFNVINVAKGVVGTLKFDFNSIMMYSFPEQVLASNDPKLKEVVGKAVLPYPVNNDLSADDKSWIQLLYPKKGDRGSLQEVKPRL</sequence>
<dbReference type="GO" id="GO:0008270">
    <property type="term" value="F:zinc ion binding"/>
    <property type="evidence" value="ECO:0007669"/>
    <property type="project" value="InterPro"/>
</dbReference>
<dbReference type="InterPro" id="IPR006026">
    <property type="entry name" value="Peptidase_Metallo"/>
</dbReference>
<dbReference type="VEuPathDB" id="FungiDB:PV09_08182"/>
<dbReference type="InterPro" id="IPR001506">
    <property type="entry name" value="Peptidase_M12A"/>
</dbReference>
<dbReference type="GO" id="GO:0006508">
    <property type="term" value="P:proteolysis"/>
    <property type="evidence" value="ECO:0007669"/>
    <property type="project" value="InterPro"/>
</dbReference>
<dbReference type="HOGENOM" id="CLU_073571_0_1_1"/>
<dbReference type="InParanoid" id="A0A0D1YHG8"/>
<feature type="domain" description="Peptidase metallopeptidase" evidence="1">
    <location>
        <begin position="37"/>
        <end position="200"/>
    </location>
</feature>